<feature type="compositionally biased region" description="Polar residues" evidence="2">
    <location>
        <begin position="452"/>
        <end position="464"/>
    </location>
</feature>
<evidence type="ECO:0000313" key="5">
    <source>
        <dbReference type="Proteomes" id="UP001168146"/>
    </source>
</evidence>
<dbReference type="AlphaFoldDB" id="A0AAN6J246"/>
<evidence type="ECO:0000259" key="3">
    <source>
        <dbReference type="PROSITE" id="PS50157"/>
    </source>
</evidence>
<proteinExistence type="predicted"/>
<keyword evidence="1" id="KW-0479">Metal-binding</keyword>
<dbReference type="EMBL" id="JASUXU010000085">
    <property type="protein sequence ID" value="KAK0308703.1"/>
    <property type="molecule type" value="Genomic_DNA"/>
</dbReference>
<evidence type="ECO:0000313" key="4">
    <source>
        <dbReference type="EMBL" id="KAK0308703.1"/>
    </source>
</evidence>
<evidence type="ECO:0000256" key="2">
    <source>
        <dbReference type="SAM" id="MobiDB-lite"/>
    </source>
</evidence>
<keyword evidence="1" id="KW-0863">Zinc-finger</keyword>
<protein>
    <recommendedName>
        <fullName evidence="3">C2H2-type domain-containing protein</fullName>
    </recommendedName>
</protein>
<comment type="caution">
    <text evidence="4">The sequence shown here is derived from an EMBL/GenBank/DDBJ whole genome shotgun (WGS) entry which is preliminary data.</text>
</comment>
<dbReference type="PROSITE" id="PS50157">
    <property type="entry name" value="ZINC_FINGER_C2H2_2"/>
    <property type="match status" value="1"/>
</dbReference>
<sequence length="725" mass="80506">MGYQHRPGDSYSTINSFPYSTYSGGTSVPRLSFASSNTDCTFSQPATPVSAAAQFAPEYGHIHRLKGREPQVPHASATQEPAYVCEYCLKSFTTGQSLRKHCNVACNVLLEGSRAHLCTSCNHLSRTERDADEHRRLGWRSHRSVEVELYPRKWYTARHGGKVFTRLDDYLDYCVVKPYPSRRAEPIDHRQRLRGLLLQLQGYHVIIDWCRSKHIPSPPPDGWERVLNFGTSAAAEHIANKLEWGLPSAELVAGSSCLWLGYDDDASLISEALTPLLSLYRTSMPLAYQQRNAPQAVPYHFHPSREVPDLAGSNTEPGYPQHPTLPSNRTPPPLQLAQLREHSQHVRAHVGTQAFPVNALSRSFAQRKQNERRYDGHNPIPGYITQTQLNSGNQAPAHPLRSTAGNGACMPENSGAWRQANIAMERDEASSRARQLAHGRTQPARPPGFPRQETSLPTNKQATYTPGAPVLGDKKRPVSEIADSKHRHGYGAPQVFPRSEARPTGELRDLLDGNDTYQICESGNVQLTYDDSGRVVRHQGLEPASYHPTPPLPPVNASVFAPARPKTPIQKFKALFGHSTAETIIPSAQATTVAVEGRNITGPGPVIEDRRQPSSPPATTQGIRDPPEPPQSTPDFSAITTPQLAELGKEYRRRRTDIKHWDPDMLTPEHREVVNIGTSICDELTGRRELTSRKNRHRYYQVYRPALTPGLHGLSVEEEEGSGTG</sequence>
<evidence type="ECO:0000256" key="1">
    <source>
        <dbReference type="PROSITE-ProRule" id="PRU00042"/>
    </source>
</evidence>
<gene>
    <name evidence="4" type="ORF">LTR82_015393</name>
</gene>
<dbReference type="Proteomes" id="UP001168146">
    <property type="component" value="Unassembled WGS sequence"/>
</dbReference>
<keyword evidence="1" id="KW-0862">Zinc</keyword>
<accession>A0AAN6J246</accession>
<reference evidence="4" key="1">
    <citation type="submission" date="2021-12" db="EMBL/GenBank/DDBJ databases">
        <title>Black yeast isolated from Biological Soil Crust.</title>
        <authorList>
            <person name="Kurbessoian T."/>
        </authorList>
    </citation>
    <scope>NUCLEOTIDE SEQUENCE</scope>
    <source>
        <strain evidence="4">CCFEE 5208</strain>
    </source>
</reference>
<feature type="region of interest" description="Disordered" evidence="2">
    <location>
        <begin position="426"/>
        <end position="474"/>
    </location>
</feature>
<name>A0AAN6J246_9PEZI</name>
<feature type="region of interest" description="Disordered" evidence="2">
    <location>
        <begin position="305"/>
        <end position="328"/>
    </location>
</feature>
<feature type="region of interest" description="Disordered" evidence="2">
    <location>
        <begin position="598"/>
        <end position="638"/>
    </location>
</feature>
<dbReference type="GO" id="GO:0008270">
    <property type="term" value="F:zinc ion binding"/>
    <property type="evidence" value="ECO:0007669"/>
    <property type="project" value="UniProtKB-KW"/>
</dbReference>
<organism evidence="4 5">
    <name type="scientific">Friedmanniomyces endolithicus</name>
    <dbReference type="NCBI Taxonomy" id="329885"/>
    <lineage>
        <taxon>Eukaryota</taxon>
        <taxon>Fungi</taxon>
        <taxon>Dikarya</taxon>
        <taxon>Ascomycota</taxon>
        <taxon>Pezizomycotina</taxon>
        <taxon>Dothideomycetes</taxon>
        <taxon>Dothideomycetidae</taxon>
        <taxon>Mycosphaerellales</taxon>
        <taxon>Teratosphaeriaceae</taxon>
        <taxon>Friedmanniomyces</taxon>
    </lineage>
</organism>
<dbReference type="InterPro" id="IPR013087">
    <property type="entry name" value="Znf_C2H2_type"/>
</dbReference>
<feature type="domain" description="C2H2-type" evidence="3">
    <location>
        <begin position="83"/>
        <end position="101"/>
    </location>
</feature>